<evidence type="ECO:0000313" key="2">
    <source>
        <dbReference type="EMBL" id="BAU19088.1"/>
    </source>
</evidence>
<protein>
    <submittedName>
        <fullName evidence="2">Uncharacterized protein</fullName>
    </submittedName>
</protein>
<dbReference type="EMBL" id="AP014598">
    <property type="protein sequence ID" value="BAU19088.1"/>
    <property type="molecule type" value="Genomic_DNA"/>
</dbReference>
<accession>A0A0T7APQ5</accession>
<gene>
    <name evidence="2" type="ORF">PIOMA14_II_0584</name>
</gene>
<keyword evidence="1" id="KW-0812">Transmembrane</keyword>
<evidence type="ECO:0000256" key="1">
    <source>
        <dbReference type="SAM" id="Phobius"/>
    </source>
</evidence>
<dbReference type="AlphaFoldDB" id="A0A0T7APQ5"/>
<reference evidence="2 3" key="1">
    <citation type="journal article" date="2016" name="DNA Res.">
        <title>The complete genome sequencing of Prevotella intermedia strain OMA14 and a subsequent fine-scale, intra-species genomic comparison reveal an unusual amplification of conjugative and mobile transposons and identify a novel Prevotella-lineage-specific repeat.</title>
        <authorList>
            <person name="Naito M."/>
            <person name="Ogura Y."/>
            <person name="Itoh T."/>
            <person name="Shoji M."/>
            <person name="Okamoto M."/>
            <person name="Hayashi T."/>
            <person name="Nakayama K."/>
        </authorList>
    </citation>
    <scope>NUCLEOTIDE SEQUENCE [LARGE SCALE GENOMIC DNA]</scope>
    <source>
        <strain evidence="2 3">OMA14</strain>
    </source>
</reference>
<proteinExistence type="predicted"/>
<evidence type="ECO:0000313" key="3">
    <source>
        <dbReference type="Proteomes" id="UP000217431"/>
    </source>
</evidence>
<organism evidence="2 3">
    <name type="scientific">Prevotella intermedia</name>
    <dbReference type="NCBI Taxonomy" id="28131"/>
    <lineage>
        <taxon>Bacteria</taxon>
        <taxon>Pseudomonadati</taxon>
        <taxon>Bacteroidota</taxon>
        <taxon>Bacteroidia</taxon>
        <taxon>Bacteroidales</taxon>
        <taxon>Prevotellaceae</taxon>
        <taxon>Prevotella</taxon>
    </lineage>
</organism>
<name>A0A0T7APQ5_PREIN</name>
<dbReference type="Proteomes" id="UP000217431">
    <property type="component" value="Chromosome II"/>
</dbReference>
<sequence length="40" mass="4279">MNKKTVYSVTVQMLKRVVIGVMSSCTFAGIVAGNFNVVSV</sequence>
<feature type="transmembrane region" description="Helical" evidence="1">
    <location>
        <begin position="17"/>
        <end position="38"/>
    </location>
</feature>
<keyword evidence="1" id="KW-1133">Transmembrane helix</keyword>
<keyword evidence="1" id="KW-0472">Membrane</keyword>